<evidence type="ECO:0000313" key="2">
    <source>
        <dbReference type="Proteomes" id="UP000053841"/>
    </source>
</evidence>
<dbReference type="KEGG" id="bze:COCCADRAFT_99066"/>
<sequence>TSPRLVARLLHLPTSATDADAQPPPSCPPPRSHYRLLAPCPVPVPVPLTNGYR</sequence>
<reference evidence="1 2" key="1">
    <citation type="journal article" date="2013" name="PLoS Genet.">
        <title>Comparative genome structure, secondary metabolite, and effector coding capacity across Cochliobolus pathogens.</title>
        <authorList>
            <person name="Condon B.J."/>
            <person name="Leng Y."/>
            <person name="Wu D."/>
            <person name="Bushley K.E."/>
            <person name="Ohm R.A."/>
            <person name="Otillar R."/>
            <person name="Martin J."/>
            <person name="Schackwitz W."/>
            <person name="Grimwood J."/>
            <person name="MohdZainudin N."/>
            <person name="Xue C."/>
            <person name="Wang R."/>
            <person name="Manning V.A."/>
            <person name="Dhillon B."/>
            <person name="Tu Z.J."/>
            <person name="Steffenson B.J."/>
            <person name="Salamov A."/>
            <person name="Sun H."/>
            <person name="Lowry S."/>
            <person name="LaButti K."/>
            <person name="Han J."/>
            <person name="Copeland A."/>
            <person name="Lindquist E."/>
            <person name="Barry K."/>
            <person name="Schmutz J."/>
            <person name="Baker S.E."/>
            <person name="Ciuffetti L.M."/>
            <person name="Grigoriev I.V."/>
            <person name="Zhong S."/>
            <person name="Turgeon B.G."/>
        </authorList>
    </citation>
    <scope>NUCLEOTIDE SEQUENCE [LARGE SCALE GENOMIC DNA]</scope>
    <source>
        <strain evidence="1 2">26-R-13</strain>
    </source>
</reference>
<proteinExistence type="predicted"/>
<dbReference type="HOGENOM" id="CLU_3111826_0_0_1"/>
<protein>
    <submittedName>
        <fullName evidence="1">Uncharacterized protein</fullName>
    </submittedName>
</protein>
<dbReference type="RefSeq" id="XP_007713412.1">
    <property type="nucleotide sequence ID" value="XM_007715222.1"/>
</dbReference>
<dbReference type="Proteomes" id="UP000053841">
    <property type="component" value="Unassembled WGS sequence"/>
</dbReference>
<keyword evidence="2" id="KW-1185">Reference proteome</keyword>
<dbReference type="EMBL" id="KI964637">
    <property type="protein sequence ID" value="EUC32295.1"/>
    <property type="molecule type" value="Genomic_DNA"/>
</dbReference>
<evidence type="ECO:0000313" key="1">
    <source>
        <dbReference type="EMBL" id="EUC32295.1"/>
    </source>
</evidence>
<gene>
    <name evidence="1" type="ORF">COCCADRAFT_99066</name>
</gene>
<feature type="non-terminal residue" evidence="1">
    <location>
        <position position="1"/>
    </location>
</feature>
<dbReference type="GeneID" id="19154724"/>
<organism evidence="1 2">
    <name type="scientific">Cochliobolus carbonum (strain 26-R-13)</name>
    <name type="common">Maize leaf spot fungus</name>
    <name type="synonym">Bipolaris zeicola</name>
    <dbReference type="NCBI Taxonomy" id="930089"/>
    <lineage>
        <taxon>Eukaryota</taxon>
        <taxon>Fungi</taxon>
        <taxon>Dikarya</taxon>
        <taxon>Ascomycota</taxon>
        <taxon>Pezizomycotina</taxon>
        <taxon>Dothideomycetes</taxon>
        <taxon>Pleosporomycetidae</taxon>
        <taxon>Pleosporales</taxon>
        <taxon>Pleosporineae</taxon>
        <taxon>Pleosporaceae</taxon>
        <taxon>Bipolaris</taxon>
    </lineage>
</organism>
<dbReference type="AlphaFoldDB" id="W6Y3Q3"/>
<name>W6Y3Q3_COCC2</name>
<accession>W6Y3Q3</accession>